<evidence type="ECO:0000313" key="1">
    <source>
        <dbReference type="EMBL" id="VDM54350.1"/>
    </source>
</evidence>
<organism evidence="3">
    <name type="scientific">Angiostrongylus costaricensis</name>
    <name type="common">Nematode worm</name>
    <dbReference type="NCBI Taxonomy" id="334426"/>
    <lineage>
        <taxon>Eukaryota</taxon>
        <taxon>Metazoa</taxon>
        <taxon>Ecdysozoa</taxon>
        <taxon>Nematoda</taxon>
        <taxon>Chromadorea</taxon>
        <taxon>Rhabditida</taxon>
        <taxon>Rhabditina</taxon>
        <taxon>Rhabditomorpha</taxon>
        <taxon>Strongyloidea</taxon>
        <taxon>Metastrongylidae</taxon>
        <taxon>Angiostrongylus</taxon>
    </lineage>
</organism>
<protein>
    <submittedName>
        <fullName evidence="3">Innexin</fullName>
    </submittedName>
</protein>
<name>A0A0R3PF46_ANGCS</name>
<evidence type="ECO:0000313" key="2">
    <source>
        <dbReference type="Proteomes" id="UP000267027"/>
    </source>
</evidence>
<gene>
    <name evidence="1" type="ORF">ACOC_LOCUS2765</name>
</gene>
<dbReference type="EMBL" id="UYYA01000622">
    <property type="protein sequence ID" value="VDM54350.1"/>
    <property type="molecule type" value="Genomic_DNA"/>
</dbReference>
<evidence type="ECO:0000313" key="3">
    <source>
        <dbReference type="WBParaSite" id="ACOC_0000276401-mRNA-1"/>
    </source>
</evidence>
<dbReference type="WBParaSite" id="ACOC_0000276401-mRNA-1">
    <property type="protein sequence ID" value="ACOC_0000276401-mRNA-1"/>
    <property type="gene ID" value="ACOC_0000276401"/>
</dbReference>
<reference evidence="3" key="1">
    <citation type="submission" date="2017-02" db="UniProtKB">
        <authorList>
            <consortium name="WormBaseParasite"/>
        </authorList>
    </citation>
    <scope>IDENTIFICATION</scope>
</reference>
<accession>A0A0R3PF46</accession>
<keyword evidence="2" id="KW-1185">Reference proteome</keyword>
<reference evidence="1 2" key="2">
    <citation type="submission" date="2018-11" db="EMBL/GenBank/DDBJ databases">
        <authorList>
            <consortium name="Pathogen Informatics"/>
        </authorList>
    </citation>
    <scope>NUCLEOTIDE SEQUENCE [LARGE SCALE GENOMIC DNA]</scope>
    <source>
        <strain evidence="1 2">Costa Rica</strain>
    </source>
</reference>
<sequence>MNFFPNDQVIDGWPINGKEPVTQSNLRLDESVIFVLLLMRPVVGWLIATYPFCAPGRWFDTAAILRRQPCPDQAIDFACVRIGWNSGLRRSIVMIYPVHIDNCSIALSQNPLPVHRTSSLTMGAHVTVSLFHNYFAITEYFDTADFISIRIVQLFVLVFGEAETSDIVK</sequence>
<dbReference type="AlphaFoldDB" id="A0A0R3PF46"/>
<proteinExistence type="predicted"/>
<dbReference type="Proteomes" id="UP000267027">
    <property type="component" value="Unassembled WGS sequence"/>
</dbReference>